<reference evidence="3" key="1">
    <citation type="submission" date="2022-07" db="EMBL/GenBank/DDBJ databases">
        <title>Genome Sequence of Physisporinus lineatus.</title>
        <authorList>
            <person name="Buettner E."/>
        </authorList>
    </citation>
    <scope>NUCLEOTIDE SEQUENCE</scope>
    <source>
        <strain evidence="3">VT162</strain>
    </source>
</reference>
<feature type="compositionally biased region" description="Acidic residues" evidence="1">
    <location>
        <begin position="568"/>
        <end position="577"/>
    </location>
</feature>
<evidence type="ECO:0000313" key="4">
    <source>
        <dbReference type="Proteomes" id="UP001212997"/>
    </source>
</evidence>
<dbReference type="Pfam" id="PF00581">
    <property type="entry name" value="Rhodanese"/>
    <property type="match status" value="1"/>
</dbReference>
<dbReference type="Gene3D" id="3.40.250.10">
    <property type="entry name" value="Rhodanese-like domain"/>
    <property type="match status" value="1"/>
</dbReference>
<evidence type="ECO:0000256" key="1">
    <source>
        <dbReference type="SAM" id="MobiDB-lite"/>
    </source>
</evidence>
<sequence>MIRRNKAQAVYRPSGAHWRASVNGRHKVSGRHSLAHSQAISATATYPIPVHTTALPHPSTPFSSAPLSPHHHQQRQRPMSPSVPSTAPNKTPLGTHRESTEAFADAINARFHRSGSSLIPLTPNVEDPSPSPALSTPSLPSFPASSPLVSPPTSNSQSPTILPLHPPTAFTPVAPSHLQTILSDQDALILDIRPHNAFSNARLPNALSLSVPSTLLKRPLFSLSKLAQMLPSPSARSRFIEWNSASKILVYDADSSALVEGCNLLGLMRKFRNEGFGSAKEICWVKGGFHAIWRERGDLVDRDPPPHEEEDDTEDLAVKKTTSAPAGLHFPGPMGGVLRTKHLSKSAFTLSSTTSQRTSNATYIKSMHSEFPSQPFSSAIPSTPMIHRTDPFSLLPPPALATMSAPNTHQPSFVLRLPAGRAMASKPLPGVVESDVSMTEAAPTASSLKTPTDTDRQKHRFPQMADPMSLPTLSPQMSMYPGNTRPYHFSMPPAPTMAFNPFFDNIRQNLELARGAQGLGDPLFGSKGLEDDGIPLTLPRRVRRRVGELPFEWLREIARRSCKVHGDTDDDEGDGEEGMSPNDSSGMIDSSEVDSMFTRARSPMRDPESSPDRRPSPSSRTSRSTSPTNSSAEDLTRALAMQFYRIELGEQRRLMGVMEHHSKESRIVAAGSTAIAAGKSRSAVGQTTTTGSASVGVVPSATRSISYSGGGVSQTRFNDTETQCLNVVTSVQQAGEKKTSRVGKGKERARESPTPAFAGKMRTDKDDTAVQAPMFPYSITAGVEKGAKNRLMGKSVSRNN</sequence>
<feature type="compositionally biased region" description="Basic and acidic residues" evidence="1">
    <location>
        <begin position="735"/>
        <end position="751"/>
    </location>
</feature>
<feature type="region of interest" description="Disordered" evidence="1">
    <location>
        <begin position="735"/>
        <end position="769"/>
    </location>
</feature>
<proteinExistence type="predicted"/>
<feature type="region of interest" description="Disordered" evidence="1">
    <location>
        <begin position="51"/>
        <end position="98"/>
    </location>
</feature>
<accession>A0AAD5VAY7</accession>
<dbReference type="EMBL" id="JANAWD010000104">
    <property type="protein sequence ID" value="KAJ3487024.1"/>
    <property type="molecule type" value="Genomic_DNA"/>
</dbReference>
<dbReference type="InterPro" id="IPR001763">
    <property type="entry name" value="Rhodanese-like_dom"/>
</dbReference>
<dbReference type="Proteomes" id="UP001212997">
    <property type="component" value="Unassembled WGS sequence"/>
</dbReference>
<evidence type="ECO:0000259" key="2">
    <source>
        <dbReference type="PROSITE" id="PS50206"/>
    </source>
</evidence>
<gene>
    <name evidence="3" type="ORF">NLI96_g3825</name>
</gene>
<dbReference type="InterPro" id="IPR036873">
    <property type="entry name" value="Rhodanese-like_dom_sf"/>
</dbReference>
<feature type="compositionally biased region" description="Low complexity" evidence="1">
    <location>
        <begin position="616"/>
        <end position="631"/>
    </location>
</feature>
<comment type="caution">
    <text evidence="3">The sequence shown here is derived from an EMBL/GenBank/DDBJ whole genome shotgun (WGS) entry which is preliminary data.</text>
</comment>
<keyword evidence="4" id="KW-1185">Reference proteome</keyword>
<feature type="region of interest" description="Disordered" evidence="1">
    <location>
        <begin position="118"/>
        <end position="162"/>
    </location>
</feature>
<dbReference type="AlphaFoldDB" id="A0AAD5VAY7"/>
<evidence type="ECO:0000313" key="3">
    <source>
        <dbReference type="EMBL" id="KAJ3487024.1"/>
    </source>
</evidence>
<feature type="region of interest" description="Disordered" evidence="1">
    <location>
        <begin position="563"/>
        <end position="635"/>
    </location>
</feature>
<protein>
    <recommendedName>
        <fullName evidence="2">Rhodanese domain-containing protein</fullName>
    </recommendedName>
</protein>
<name>A0AAD5VAY7_9APHY</name>
<feature type="compositionally biased region" description="Polar residues" evidence="1">
    <location>
        <begin position="76"/>
        <end position="89"/>
    </location>
</feature>
<feature type="domain" description="Rhodanese" evidence="2">
    <location>
        <begin position="183"/>
        <end position="301"/>
    </location>
</feature>
<feature type="compositionally biased region" description="Basic and acidic residues" evidence="1">
    <location>
        <begin position="603"/>
        <end position="615"/>
    </location>
</feature>
<organism evidence="3 4">
    <name type="scientific">Meripilus lineatus</name>
    <dbReference type="NCBI Taxonomy" id="2056292"/>
    <lineage>
        <taxon>Eukaryota</taxon>
        <taxon>Fungi</taxon>
        <taxon>Dikarya</taxon>
        <taxon>Basidiomycota</taxon>
        <taxon>Agaricomycotina</taxon>
        <taxon>Agaricomycetes</taxon>
        <taxon>Polyporales</taxon>
        <taxon>Meripilaceae</taxon>
        <taxon>Meripilus</taxon>
    </lineage>
</organism>
<dbReference type="SUPFAM" id="SSF52821">
    <property type="entry name" value="Rhodanese/Cell cycle control phosphatase"/>
    <property type="match status" value="1"/>
</dbReference>
<feature type="compositionally biased region" description="Low complexity" evidence="1">
    <location>
        <begin position="132"/>
        <end position="152"/>
    </location>
</feature>
<dbReference type="PROSITE" id="PS50206">
    <property type="entry name" value="RHODANESE_3"/>
    <property type="match status" value="1"/>
</dbReference>